<dbReference type="CDD" id="cd00291">
    <property type="entry name" value="SirA_YedF_YeeD"/>
    <property type="match status" value="1"/>
</dbReference>
<dbReference type="GO" id="GO:0016740">
    <property type="term" value="F:transferase activity"/>
    <property type="evidence" value="ECO:0007669"/>
    <property type="project" value="UniProtKB-KW"/>
</dbReference>
<comment type="similarity">
    <text evidence="1">Belongs to the sulfur carrier protein TusA family.</text>
</comment>
<reference evidence="3 4" key="1">
    <citation type="submission" date="2019-06" db="EMBL/GenBank/DDBJ databases">
        <title>New taxonomy in bacterial strain CC-CFT640, isolated from vineyard.</title>
        <authorList>
            <person name="Lin S.-Y."/>
            <person name="Tsai C.-F."/>
            <person name="Young C.-C."/>
        </authorList>
    </citation>
    <scope>NUCLEOTIDE SEQUENCE [LARGE SCALE GENOMIC DNA]</scope>
    <source>
        <strain evidence="3 4">CC-CFT640</strain>
    </source>
</reference>
<dbReference type="SUPFAM" id="SSF64307">
    <property type="entry name" value="SirA-like"/>
    <property type="match status" value="1"/>
</dbReference>
<evidence type="ECO:0000313" key="4">
    <source>
        <dbReference type="Proteomes" id="UP000321638"/>
    </source>
</evidence>
<sequence length="81" mass="8698">MADSLVADRTYDASGLLCPLPVLRANRMLRELAPGQTLKVLATDPAAEADFPAYCRQTGHTLVGTGREGAVLVFLIRKKDA</sequence>
<dbReference type="EMBL" id="VDUZ01000050">
    <property type="protein sequence ID" value="TXL70981.1"/>
    <property type="molecule type" value="Genomic_DNA"/>
</dbReference>
<gene>
    <name evidence="3" type="ORF">FHP25_32075</name>
</gene>
<protein>
    <submittedName>
        <fullName evidence="3">Sulfurtransferase TusA family protein</fullName>
    </submittedName>
</protein>
<dbReference type="AlphaFoldDB" id="A0A5C8PB01"/>
<dbReference type="Proteomes" id="UP000321638">
    <property type="component" value="Unassembled WGS sequence"/>
</dbReference>
<comment type="caution">
    <text evidence="3">The sequence shown here is derived from an EMBL/GenBank/DDBJ whole genome shotgun (WGS) entry which is preliminary data.</text>
</comment>
<dbReference type="OrthoDB" id="9797551at2"/>
<evidence type="ECO:0000313" key="3">
    <source>
        <dbReference type="EMBL" id="TXL70981.1"/>
    </source>
</evidence>
<dbReference type="Pfam" id="PF01206">
    <property type="entry name" value="TusA"/>
    <property type="match status" value="1"/>
</dbReference>
<keyword evidence="4" id="KW-1185">Reference proteome</keyword>
<keyword evidence="3" id="KW-0808">Transferase</keyword>
<name>A0A5C8PB01_9HYPH</name>
<dbReference type="Gene3D" id="3.30.110.40">
    <property type="entry name" value="TusA-like domain"/>
    <property type="match status" value="1"/>
</dbReference>
<dbReference type="PANTHER" id="PTHR33279">
    <property type="entry name" value="SULFUR CARRIER PROTEIN YEDF-RELATED"/>
    <property type="match status" value="1"/>
</dbReference>
<dbReference type="PANTHER" id="PTHR33279:SF6">
    <property type="entry name" value="SULFUR CARRIER PROTEIN YEDF-RELATED"/>
    <property type="match status" value="1"/>
</dbReference>
<evidence type="ECO:0000256" key="1">
    <source>
        <dbReference type="ARBA" id="ARBA00008984"/>
    </source>
</evidence>
<evidence type="ECO:0000259" key="2">
    <source>
        <dbReference type="Pfam" id="PF01206"/>
    </source>
</evidence>
<dbReference type="RefSeq" id="WP_147851088.1">
    <property type="nucleotide sequence ID" value="NZ_DATAJT010000490.1"/>
</dbReference>
<organism evidence="3 4">
    <name type="scientific">Vineibacter terrae</name>
    <dbReference type="NCBI Taxonomy" id="2586908"/>
    <lineage>
        <taxon>Bacteria</taxon>
        <taxon>Pseudomonadati</taxon>
        <taxon>Pseudomonadota</taxon>
        <taxon>Alphaproteobacteria</taxon>
        <taxon>Hyphomicrobiales</taxon>
        <taxon>Vineibacter</taxon>
    </lineage>
</organism>
<dbReference type="InterPro" id="IPR036868">
    <property type="entry name" value="TusA-like_sf"/>
</dbReference>
<dbReference type="InterPro" id="IPR001455">
    <property type="entry name" value="TusA-like"/>
</dbReference>
<proteinExistence type="inferred from homology"/>
<feature type="domain" description="UPF0033" evidence="2">
    <location>
        <begin position="10"/>
        <end position="78"/>
    </location>
</feature>
<accession>A0A5C8PB01</accession>